<keyword evidence="4" id="KW-1185">Reference proteome</keyword>
<reference evidence="3 4" key="1">
    <citation type="submission" date="2019-07" db="EMBL/GenBank/DDBJ databases">
        <title>Aquicoccus porphyridii gen. nov., sp. nov., isolated from a small marine red alga, Porphyridium marinum.</title>
        <authorList>
            <person name="Liu L."/>
        </authorList>
    </citation>
    <scope>NUCLEOTIDE SEQUENCE [LARGE SCALE GENOMIC DNA]</scope>
    <source>
        <strain evidence="3 4">L1 8-17</strain>
    </source>
</reference>
<dbReference type="RefSeq" id="WP_111363719.1">
    <property type="nucleotide sequence ID" value="NZ_VINQ01000002.1"/>
</dbReference>
<dbReference type="Pfam" id="PF00795">
    <property type="entry name" value="CN_hydrolase"/>
    <property type="match status" value="1"/>
</dbReference>
<dbReference type="PANTHER" id="PTHR46044">
    <property type="entry name" value="NITRILASE"/>
    <property type="match status" value="1"/>
</dbReference>
<dbReference type="Proteomes" id="UP000325291">
    <property type="component" value="Unassembled WGS sequence"/>
</dbReference>
<organism evidence="3 4">
    <name type="scientific">Aquicoccus porphyridii</name>
    <dbReference type="NCBI Taxonomy" id="1852029"/>
    <lineage>
        <taxon>Bacteria</taxon>
        <taxon>Pseudomonadati</taxon>
        <taxon>Pseudomonadota</taxon>
        <taxon>Alphaproteobacteria</taxon>
        <taxon>Rhodobacterales</taxon>
        <taxon>Paracoccaceae</taxon>
        <taxon>Aquicoccus</taxon>
    </lineage>
</organism>
<evidence type="ECO:0000256" key="1">
    <source>
        <dbReference type="ARBA" id="ARBA00008129"/>
    </source>
</evidence>
<evidence type="ECO:0000313" key="3">
    <source>
        <dbReference type="EMBL" id="KAA0920257.1"/>
    </source>
</evidence>
<comment type="caution">
    <text evidence="3">The sequence shown here is derived from an EMBL/GenBank/DDBJ whole genome shotgun (WGS) entry which is preliminary data.</text>
</comment>
<evidence type="ECO:0000259" key="2">
    <source>
        <dbReference type="PROSITE" id="PS50263"/>
    </source>
</evidence>
<dbReference type="InterPro" id="IPR003010">
    <property type="entry name" value="C-N_Hydrolase"/>
</dbReference>
<sequence>MKIAVVQEPPVYLNLTASMDRAIGLVEKAASEGAKLLVFPEAWFPGYPTFGWRLSPGADMGKTDALFAVLQANCIDLSRGGMKPLQEAAVENDMVIVAGYQELDGAVSGSTIYNSCIIIDADGRIANNHRKLMPTNPERMIWGFGDASGLKVVDTAVGRIGALICWESYMPLARYALYAQNMDIYVAPTWDSGETWLASMQHIARESGSWVIGCATSLEVSDIPEDIPHHETLFPNKGEWVNPGDAVVYKPFGGIAAGPMHKEKGLLVTEIDVAAARASRRKFDASGHYARPDVFSLSVDRSRKDPVTFTCLPEQRQ</sequence>
<gene>
    <name evidence="3" type="ORF">FLO80_03840</name>
</gene>
<dbReference type="InterPro" id="IPR036526">
    <property type="entry name" value="C-N_Hydrolase_sf"/>
</dbReference>
<keyword evidence="3" id="KW-0378">Hydrolase</keyword>
<dbReference type="GO" id="GO:0016787">
    <property type="term" value="F:hydrolase activity"/>
    <property type="evidence" value="ECO:0007669"/>
    <property type="project" value="UniProtKB-KW"/>
</dbReference>
<evidence type="ECO:0000313" key="4">
    <source>
        <dbReference type="Proteomes" id="UP000325291"/>
    </source>
</evidence>
<dbReference type="PANTHER" id="PTHR46044:SF1">
    <property type="entry name" value="CN HYDROLASE DOMAIN-CONTAINING PROTEIN"/>
    <property type="match status" value="1"/>
</dbReference>
<protein>
    <submittedName>
        <fullName evidence="3">Carbon-nitrogen hydrolase family protein</fullName>
    </submittedName>
</protein>
<dbReference type="CDD" id="cd07564">
    <property type="entry name" value="nitrilases_CHs"/>
    <property type="match status" value="1"/>
</dbReference>
<comment type="similarity">
    <text evidence="1">Belongs to the carbon-nitrogen hydrolase superfamily. Nitrilase family.</text>
</comment>
<feature type="domain" description="CN hydrolase" evidence="2">
    <location>
        <begin position="1"/>
        <end position="273"/>
    </location>
</feature>
<dbReference type="AlphaFoldDB" id="A0A5A9ZSU7"/>
<proteinExistence type="inferred from homology"/>
<name>A0A5A9ZSU7_9RHOB</name>
<dbReference type="EMBL" id="VINQ01000002">
    <property type="protein sequence ID" value="KAA0920257.1"/>
    <property type="molecule type" value="Genomic_DNA"/>
</dbReference>
<dbReference type="PROSITE" id="PS50263">
    <property type="entry name" value="CN_HYDROLASE"/>
    <property type="match status" value="1"/>
</dbReference>
<dbReference type="InterPro" id="IPR044149">
    <property type="entry name" value="Nitrilases_CHs"/>
</dbReference>
<dbReference type="SUPFAM" id="SSF56317">
    <property type="entry name" value="Carbon-nitrogen hydrolase"/>
    <property type="match status" value="1"/>
</dbReference>
<accession>A0A5A9ZSU7</accession>
<dbReference type="Gene3D" id="3.60.110.10">
    <property type="entry name" value="Carbon-nitrogen hydrolase"/>
    <property type="match status" value="1"/>
</dbReference>